<proteinExistence type="predicted"/>
<dbReference type="STRING" id="743722.Sph21_4925"/>
<gene>
    <name evidence="2" type="ordered locus">Sph21_4925</name>
</gene>
<keyword evidence="1" id="KW-0812">Transmembrane</keyword>
<organism evidence="2">
    <name type="scientific">Sphingobacterium sp. (strain 21)</name>
    <dbReference type="NCBI Taxonomy" id="743722"/>
    <lineage>
        <taxon>Bacteria</taxon>
        <taxon>Pseudomonadati</taxon>
        <taxon>Bacteroidota</taxon>
        <taxon>Sphingobacteriia</taxon>
        <taxon>Sphingobacteriales</taxon>
        <taxon>Sphingobacteriaceae</taxon>
        <taxon>Sphingobacterium</taxon>
    </lineage>
</organism>
<evidence type="ECO:0000313" key="2">
    <source>
        <dbReference type="EMBL" id="ADZ81432.1"/>
    </source>
</evidence>
<feature type="transmembrane region" description="Helical" evidence="1">
    <location>
        <begin position="6"/>
        <end position="23"/>
    </location>
</feature>
<dbReference type="EMBL" id="CP002584">
    <property type="protein sequence ID" value="ADZ81432.1"/>
    <property type="molecule type" value="Genomic_DNA"/>
</dbReference>
<keyword evidence="1" id="KW-0472">Membrane</keyword>
<keyword evidence="1" id="KW-1133">Transmembrane helix</keyword>
<reference evidence="2" key="1">
    <citation type="submission" date="2011-03" db="EMBL/GenBank/DDBJ databases">
        <title>Complete sequence of Sphingobacterium sp. 21.</title>
        <authorList>
            <consortium name="US DOE Joint Genome Institute"/>
            <person name="Lucas S."/>
            <person name="Copeland A."/>
            <person name="Lapidus A."/>
            <person name="Cheng J.-F."/>
            <person name="Goodwin L."/>
            <person name="Pitluck S."/>
            <person name="Davenport K."/>
            <person name="Detter J.C."/>
            <person name="Han C."/>
            <person name="Tapia R."/>
            <person name="Land M."/>
            <person name="Hauser L."/>
            <person name="Kyrpides N."/>
            <person name="Ivanova N."/>
            <person name="Ovchinnikova G."/>
            <person name="Pagani I."/>
            <person name="Siebers A.K."/>
            <person name="Allgaier M."/>
            <person name="Thelen M.P."/>
            <person name="Hugenholtz P."/>
            <person name="Woyke T."/>
        </authorList>
    </citation>
    <scope>NUCLEOTIDE SEQUENCE</scope>
    <source>
        <strain evidence="2">21</strain>
    </source>
</reference>
<sequence length="69" mass="8370">MYYTFLIIFMYLDIIALIIYIFYRIIDGWISLSLNVRREQNELLAKLIEVLERENVSCFWISEGNMELN</sequence>
<name>F4C8W3_SPHS2</name>
<dbReference type="KEGG" id="shg:Sph21_4925"/>
<protein>
    <submittedName>
        <fullName evidence="2">Uncharacterized protein</fullName>
    </submittedName>
</protein>
<dbReference type="AlphaFoldDB" id="F4C8W3"/>
<accession>F4C8W3</accession>
<evidence type="ECO:0000256" key="1">
    <source>
        <dbReference type="SAM" id="Phobius"/>
    </source>
</evidence>
<dbReference type="HOGENOM" id="CLU_204005_0_0_10"/>